<comment type="caution">
    <text evidence="4">The sequence shown here is derived from an EMBL/GenBank/DDBJ whole genome shotgun (WGS) entry which is preliminary data.</text>
</comment>
<keyword evidence="2" id="KW-0472">Membrane</keyword>
<dbReference type="Pfam" id="PF06985">
    <property type="entry name" value="HET"/>
    <property type="match status" value="1"/>
</dbReference>
<keyword evidence="5" id="KW-1185">Reference proteome</keyword>
<feature type="transmembrane region" description="Helical" evidence="2">
    <location>
        <begin position="116"/>
        <end position="142"/>
    </location>
</feature>
<feature type="domain" description="Heterokaryon incompatibility" evidence="3">
    <location>
        <begin position="655"/>
        <end position="794"/>
    </location>
</feature>
<dbReference type="STRING" id="321146.A0A139GX31"/>
<dbReference type="PANTHER" id="PTHR37576:SF2">
    <property type="entry name" value="DEFECT AT LOW TEMPERATURE PROTEIN 1"/>
    <property type="match status" value="1"/>
</dbReference>
<dbReference type="AlphaFoldDB" id="A0A139GX31"/>
<dbReference type="PANTHER" id="PTHR37576">
    <property type="entry name" value="DEFECT AT LOW TEMPERATURE PROTEIN 1"/>
    <property type="match status" value="1"/>
</dbReference>
<organism evidence="4 5">
    <name type="scientific">Pseudocercospora eumusae</name>
    <dbReference type="NCBI Taxonomy" id="321146"/>
    <lineage>
        <taxon>Eukaryota</taxon>
        <taxon>Fungi</taxon>
        <taxon>Dikarya</taxon>
        <taxon>Ascomycota</taxon>
        <taxon>Pezizomycotina</taxon>
        <taxon>Dothideomycetes</taxon>
        <taxon>Dothideomycetidae</taxon>
        <taxon>Mycosphaerellales</taxon>
        <taxon>Mycosphaerellaceae</taxon>
        <taxon>Pseudocercospora</taxon>
    </lineage>
</organism>
<proteinExistence type="predicted"/>
<evidence type="ECO:0000256" key="1">
    <source>
        <dbReference type="SAM" id="MobiDB-lite"/>
    </source>
</evidence>
<dbReference type="EMBL" id="LFZN01000266">
    <property type="protein sequence ID" value="KXS94698.1"/>
    <property type="molecule type" value="Genomic_DNA"/>
</dbReference>
<evidence type="ECO:0000313" key="4">
    <source>
        <dbReference type="EMBL" id="KXS94698.1"/>
    </source>
</evidence>
<evidence type="ECO:0000313" key="5">
    <source>
        <dbReference type="Proteomes" id="UP000070133"/>
    </source>
</evidence>
<sequence>MGISSAFQAQEGPAPQPFAAPTAPFYEEKKGVTEIVRPVYQETEEVNPEAEWKPGFVSRFPWLGIGSLLFVLFCLAGNVAILCVSDGMAQSDRSWKQIYHHGVEKGRWPKQIRPSVILSLLNNVANLAFGLAIANGVAIAWWRKALKGTTIEQLHDSWNFSSSIKAIAFAIIDGILMQSATVTEILEDAPNTKATIQTWSNDTIPLTGKPTSRGGNVQISDYLADELYIWNQSPRVLPYVGFDGCVNATCYAQVPGAGFEFDCAEPTQKAINWAQDLSPIVAADGSATWQSAVTFDISFAMVYGYDVYGDDGTTVTSSTQAAITMNVLYTQAQNEQNTTSQMPTCPGTLFNQTCTLRPAVVGYPVMLQNYGGARGIQSVMLATEKSYFNSTVLAFDQADKQQEAFQVIKTVDFQESMGMLSYPRLGGLVQAFNTYLGGHANTTYDVMTGYSFENTGNAQPYLLDAPDQTDQCGFYFNSPIHPETKTRDMQSLVAMINEIMFSVSMDVSKTDPAHKNEMQSVPATIYTESIHYRTKYLYMMGAIISTMVCIACVLPTYWGYWQLGRKVGLGPFEIAHAFRSPMTAQVPNATIDQVIERVGHQKVQYGHIVSGDARGVFGIAEPEYVAGLTTRSSTQELRDKFMHRRSDVHRLIVSSETKAEILINGSSFHIPDNLNSFLQAVVDGGVTVDTALWIDAICIDQNDAEEKSLQVRSMWRVYEEAASVISWIGEPRPLYYMAFNFINELGSQARSINASSVGKLLETNKLSKPDRSIIDAVISLTENGYFQRMWIVQEMLNARSVTLHSGSLSCSMRDLGILLSLLETMKGEGIEMPDVAASAQEVMWEYMLMQSTDRTPGIDINYAFSAAIGDTKHRKCADMRDKIYALSGLPSVRRLNLAAELIPDYSIAVEELYVRSLAYYETQFQRQGESAQAWVVRDSVQEIAETLEIRPDGSAFRAWLGQKVVRDGQAIKLPSGRQVDCSGIIMQDLVNCGPLTRSEEPRFYHRTLAGEWIRI</sequence>
<name>A0A139GX31_9PEZI</name>
<gene>
    <name evidence="4" type="ORF">AC578_10359</name>
</gene>
<feature type="transmembrane region" description="Helical" evidence="2">
    <location>
        <begin position="62"/>
        <end position="84"/>
    </location>
</feature>
<reference evidence="4 5" key="1">
    <citation type="submission" date="2015-07" db="EMBL/GenBank/DDBJ databases">
        <title>Comparative genomics of the Sigatoka disease complex on banana suggests a link between parallel evolutionary changes in Pseudocercospora fijiensis and Pseudocercospora eumusae and increased virulence on the banana host.</title>
        <authorList>
            <person name="Chang T.-C."/>
            <person name="Salvucci A."/>
            <person name="Crous P.W."/>
            <person name="Stergiopoulos I."/>
        </authorList>
    </citation>
    <scope>NUCLEOTIDE SEQUENCE [LARGE SCALE GENOMIC DNA]</scope>
    <source>
        <strain evidence="4 5">CBS 114824</strain>
    </source>
</reference>
<keyword evidence="2" id="KW-1133">Transmembrane helix</keyword>
<feature type="region of interest" description="Disordered" evidence="1">
    <location>
        <begin position="1"/>
        <end position="20"/>
    </location>
</feature>
<evidence type="ECO:0000259" key="3">
    <source>
        <dbReference type="Pfam" id="PF06985"/>
    </source>
</evidence>
<protein>
    <recommendedName>
        <fullName evidence="3">Heterokaryon incompatibility domain-containing protein</fullName>
    </recommendedName>
</protein>
<keyword evidence="2" id="KW-0812">Transmembrane</keyword>
<dbReference type="InterPro" id="IPR021514">
    <property type="entry name" value="DUF3176"/>
</dbReference>
<accession>A0A139GX31</accession>
<dbReference type="Proteomes" id="UP000070133">
    <property type="component" value="Unassembled WGS sequence"/>
</dbReference>
<dbReference type="Pfam" id="PF11374">
    <property type="entry name" value="DUF3176"/>
    <property type="match status" value="1"/>
</dbReference>
<evidence type="ECO:0000256" key="2">
    <source>
        <dbReference type="SAM" id="Phobius"/>
    </source>
</evidence>
<dbReference type="InterPro" id="IPR010730">
    <property type="entry name" value="HET"/>
</dbReference>
<dbReference type="OrthoDB" id="5357734at2759"/>